<dbReference type="SUPFAM" id="SSF47005">
    <property type="entry name" value="Peripheral subunit-binding domain of 2-oxo acid dehydrogenase complex"/>
    <property type="match status" value="1"/>
</dbReference>
<feature type="compositionally biased region" description="Low complexity" evidence="6">
    <location>
        <begin position="7"/>
        <end position="19"/>
    </location>
</feature>
<name>A0A368T2L0_9ACTN</name>
<dbReference type="RefSeq" id="WP_147280498.1">
    <property type="nucleotide sequence ID" value="NZ_QEIN01000151.1"/>
</dbReference>
<feature type="domain" description="Peripheral subunit-binding (PSBD)" evidence="7">
    <location>
        <begin position="20"/>
        <end position="57"/>
    </location>
</feature>
<keyword evidence="4" id="KW-0450">Lipoyl</keyword>
<accession>A0A368T2L0</accession>
<dbReference type="FunFam" id="3.30.559.10:FF:000007">
    <property type="entry name" value="Dihydrolipoamide acetyltransferase component of pyruvate dehydrogenase complex"/>
    <property type="match status" value="1"/>
</dbReference>
<dbReference type="Pfam" id="PF00198">
    <property type="entry name" value="2-oxoacid_dh"/>
    <property type="match status" value="1"/>
</dbReference>
<dbReference type="GO" id="GO:0005737">
    <property type="term" value="C:cytoplasm"/>
    <property type="evidence" value="ECO:0007669"/>
    <property type="project" value="TreeGrafter"/>
</dbReference>
<evidence type="ECO:0000256" key="6">
    <source>
        <dbReference type="SAM" id="MobiDB-lite"/>
    </source>
</evidence>
<dbReference type="PANTHER" id="PTHR43178">
    <property type="entry name" value="DIHYDROLIPOAMIDE ACETYLTRANSFERASE COMPONENT OF PYRUVATE DEHYDROGENASE COMPLEX"/>
    <property type="match status" value="1"/>
</dbReference>
<dbReference type="EMBL" id="QEIN01000151">
    <property type="protein sequence ID" value="RCV55215.1"/>
    <property type="molecule type" value="Genomic_DNA"/>
</dbReference>
<dbReference type="InterPro" id="IPR036625">
    <property type="entry name" value="E3-bd_dom_sf"/>
</dbReference>
<evidence type="ECO:0000256" key="2">
    <source>
        <dbReference type="ARBA" id="ARBA00007317"/>
    </source>
</evidence>
<evidence type="ECO:0000313" key="9">
    <source>
        <dbReference type="Proteomes" id="UP000253318"/>
    </source>
</evidence>
<feature type="non-terminal residue" evidence="8">
    <location>
        <position position="1"/>
    </location>
</feature>
<keyword evidence="5" id="KW-0012">Acyltransferase</keyword>
<comment type="similarity">
    <text evidence="2">Belongs to the 2-oxoacid dehydrogenase family.</text>
</comment>
<sequence length="312" mass="32453">RRDHGRAPGPAAARSGRTPVVSPLVRRLAREHGVDVAAIAGSGDGGLVLRRDVETAIAAGAEPGAPAAGGAGAAAAAPAERPAVERVPLRGARRTMAERLTRSRREIPEATVWVDADATGLLRLRAALNEAVPDRPVSLLALLAKFCVLGLARFPALNAQVDTERGELVRFGHVDLGFAAQTPRGLVVPVAHGAHAMSARALSAALTSLTDAARAGTLTPDQLTGGTFTVNNYGVFGVDGSAAIINHPEAAILGMGRIMRRPWVVGDEVLARPVTELTLTFDHRVCDGAEAGGFLRFVADCVERPELLLGDI</sequence>
<dbReference type="Pfam" id="PF02817">
    <property type="entry name" value="E3_binding"/>
    <property type="match status" value="1"/>
</dbReference>
<evidence type="ECO:0000256" key="4">
    <source>
        <dbReference type="ARBA" id="ARBA00022823"/>
    </source>
</evidence>
<keyword evidence="9" id="KW-1185">Reference proteome</keyword>
<dbReference type="AlphaFoldDB" id="A0A368T2L0"/>
<dbReference type="InterPro" id="IPR050743">
    <property type="entry name" value="2-oxoacid_DH_E2_comp"/>
</dbReference>
<gene>
    <name evidence="8" type="ORF">DEF24_18305</name>
</gene>
<dbReference type="Proteomes" id="UP000253318">
    <property type="component" value="Unassembled WGS sequence"/>
</dbReference>
<keyword evidence="3" id="KW-0808">Transferase</keyword>
<dbReference type="PROSITE" id="PS51826">
    <property type="entry name" value="PSBD"/>
    <property type="match status" value="1"/>
</dbReference>
<dbReference type="InterPro" id="IPR023213">
    <property type="entry name" value="CAT-like_dom_sf"/>
</dbReference>
<dbReference type="InterPro" id="IPR004167">
    <property type="entry name" value="PSBD"/>
</dbReference>
<feature type="region of interest" description="Disordered" evidence="6">
    <location>
        <begin position="63"/>
        <end position="82"/>
    </location>
</feature>
<evidence type="ECO:0000259" key="7">
    <source>
        <dbReference type="PROSITE" id="PS51826"/>
    </source>
</evidence>
<feature type="region of interest" description="Disordered" evidence="6">
    <location>
        <begin position="1"/>
        <end position="20"/>
    </location>
</feature>
<evidence type="ECO:0000256" key="3">
    <source>
        <dbReference type="ARBA" id="ARBA00022679"/>
    </source>
</evidence>
<protein>
    <submittedName>
        <fullName evidence="8">Branched-chain alpha-keto acid dehydrogenase subunit E2</fullName>
    </submittedName>
</protein>
<dbReference type="Gene3D" id="3.30.559.10">
    <property type="entry name" value="Chloramphenicol acetyltransferase-like domain"/>
    <property type="match status" value="1"/>
</dbReference>
<dbReference type="InterPro" id="IPR001078">
    <property type="entry name" value="2-oxoacid_DH_actylTfrase"/>
</dbReference>
<dbReference type="GO" id="GO:0031405">
    <property type="term" value="F:lipoic acid binding"/>
    <property type="evidence" value="ECO:0007669"/>
    <property type="project" value="TreeGrafter"/>
</dbReference>
<evidence type="ECO:0000256" key="1">
    <source>
        <dbReference type="ARBA" id="ARBA00001938"/>
    </source>
</evidence>
<dbReference type="GO" id="GO:0016407">
    <property type="term" value="F:acetyltransferase activity"/>
    <property type="evidence" value="ECO:0007669"/>
    <property type="project" value="TreeGrafter"/>
</dbReference>
<dbReference type="Gene3D" id="4.10.320.10">
    <property type="entry name" value="E3-binding domain"/>
    <property type="match status" value="1"/>
</dbReference>
<organism evidence="8 9">
    <name type="scientific">Marinitenerispora sediminis</name>
    <dbReference type="NCBI Taxonomy" id="1931232"/>
    <lineage>
        <taxon>Bacteria</taxon>
        <taxon>Bacillati</taxon>
        <taxon>Actinomycetota</taxon>
        <taxon>Actinomycetes</taxon>
        <taxon>Streptosporangiales</taxon>
        <taxon>Nocardiopsidaceae</taxon>
        <taxon>Marinitenerispora</taxon>
    </lineage>
</organism>
<evidence type="ECO:0000313" key="8">
    <source>
        <dbReference type="EMBL" id="RCV55215.1"/>
    </source>
</evidence>
<dbReference type="PANTHER" id="PTHR43178:SF5">
    <property type="entry name" value="LIPOAMIDE ACYLTRANSFERASE COMPONENT OF BRANCHED-CHAIN ALPHA-KETO ACID DEHYDROGENASE COMPLEX, MITOCHONDRIAL"/>
    <property type="match status" value="1"/>
</dbReference>
<dbReference type="SUPFAM" id="SSF52777">
    <property type="entry name" value="CoA-dependent acyltransferases"/>
    <property type="match status" value="1"/>
</dbReference>
<comment type="cofactor">
    <cofactor evidence="1">
        <name>(R)-lipoate</name>
        <dbReference type="ChEBI" id="CHEBI:83088"/>
    </cofactor>
</comment>
<reference evidence="8 9" key="1">
    <citation type="submission" date="2018-04" db="EMBL/GenBank/DDBJ databases">
        <title>Novel actinobacteria from marine sediment.</title>
        <authorList>
            <person name="Ng Z.Y."/>
            <person name="Tan G.Y.A."/>
        </authorList>
    </citation>
    <scope>NUCLEOTIDE SEQUENCE [LARGE SCALE GENOMIC DNA]</scope>
    <source>
        <strain evidence="8 9">TPS81</strain>
    </source>
</reference>
<proteinExistence type="inferred from homology"/>
<evidence type="ECO:0000256" key="5">
    <source>
        <dbReference type="ARBA" id="ARBA00023315"/>
    </source>
</evidence>
<dbReference type="OrthoDB" id="9805770at2"/>
<comment type="caution">
    <text evidence="8">The sequence shown here is derived from an EMBL/GenBank/DDBJ whole genome shotgun (WGS) entry which is preliminary data.</text>
</comment>